<dbReference type="OrthoDB" id="442460at2759"/>
<dbReference type="eggNOG" id="ENOG502SVI5">
    <property type="taxonomic scope" value="Eukaryota"/>
</dbReference>
<dbReference type="HOGENOM" id="CLU_1997039_0_0_1"/>
<proteinExistence type="predicted"/>
<dbReference type="OMA" id="TARIDNC"/>
<keyword evidence="2" id="KW-1185">Reference proteome</keyword>
<organism evidence="1 2">
    <name type="scientific">Phytophthora infestans (strain T30-4)</name>
    <name type="common">Potato late blight agent</name>
    <dbReference type="NCBI Taxonomy" id="403677"/>
    <lineage>
        <taxon>Eukaryota</taxon>
        <taxon>Sar</taxon>
        <taxon>Stramenopiles</taxon>
        <taxon>Oomycota</taxon>
        <taxon>Peronosporomycetes</taxon>
        <taxon>Peronosporales</taxon>
        <taxon>Peronosporaceae</taxon>
        <taxon>Phytophthora</taxon>
    </lineage>
</organism>
<dbReference type="EMBL" id="DS028132">
    <property type="protein sequence ID" value="EEY55601.1"/>
    <property type="molecule type" value="Genomic_DNA"/>
</dbReference>
<evidence type="ECO:0000313" key="1">
    <source>
        <dbReference type="EMBL" id="EEY55601.1"/>
    </source>
</evidence>
<dbReference type="GeneID" id="9461518"/>
<dbReference type="AlphaFoldDB" id="D0NC87"/>
<reference evidence="2" key="1">
    <citation type="journal article" date="2009" name="Nature">
        <title>Genome sequence and analysis of the Irish potato famine pathogen Phytophthora infestans.</title>
        <authorList>
            <consortium name="The Broad Institute Genome Sequencing Platform"/>
            <person name="Haas B.J."/>
            <person name="Kamoun S."/>
            <person name="Zody M.C."/>
            <person name="Jiang R.H."/>
            <person name="Handsaker R.E."/>
            <person name="Cano L.M."/>
            <person name="Grabherr M."/>
            <person name="Kodira C.D."/>
            <person name="Raffaele S."/>
            <person name="Torto-Alalibo T."/>
            <person name="Bozkurt T.O."/>
            <person name="Ah-Fong A.M."/>
            <person name="Alvarado L."/>
            <person name="Anderson V.L."/>
            <person name="Armstrong M.R."/>
            <person name="Avrova A."/>
            <person name="Baxter L."/>
            <person name="Beynon J."/>
            <person name="Boevink P.C."/>
            <person name="Bollmann S.R."/>
            <person name="Bos J.I."/>
            <person name="Bulone V."/>
            <person name="Cai G."/>
            <person name="Cakir C."/>
            <person name="Carrington J.C."/>
            <person name="Chawner M."/>
            <person name="Conti L."/>
            <person name="Costanzo S."/>
            <person name="Ewan R."/>
            <person name="Fahlgren N."/>
            <person name="Fischbach M.A."/>
            <person name="Fugelstad J."/>
            <person name="Gilroy E.M."/>
            <person name="Gnerre S."/>
            <person name="Green P.J."/>
            <person name="Grenville-Briggs L.J."/>
            <person name="Griffith J."/>
            <person name="Grunwald N.J."/>
            <person name="Horn K."/>
            <person name="Horner N.R."/>
            <person name="Hu C.H."/>
            <person name="Huitema E."/>
            <person name="Jeong D.H."/>
            <person name="Jones A.M."/>
            <person name="Jones J.D."/>
            <person name="Jones R.W."/>
            <person name="Karlsson E.K."/>
            <person name="Kunjeti S.G."/>
            <person name="Lamour K."/>
            <person name="Liu Z."/>
            <person name="Ma L."/>
            <person name="Maclean D."/>
            <person name="Chibucos M.C."/>
            <person name="McDonald H."/>
            <person name="McWalters J."/>
            <person name="Meijer H.J."/>
            <person name="Morgan W."/>
            <person name="Morris P.F."/>
            <person name="Munro C.A."/>
            <person name="O'Neill K."/>
            <person name="Ospina-Giraldo M."/>
            <person name="Pinzon A."/>
            <person name="Pritchard L."/>
            <person name="Ramsahoye B."/>
            <person name="Ren Q."/>
            <person name="Restrepo S."/>
            <person name="Roy S."/>
            <person name="Sadanandom A."/>
            <person name="Savidor A."/>
            <person name="Schornack S."/>
            <person name="Schwartz D.C."/>
            <person name="Schumann U.D."/>
            <person name="Schwessinger B."/>
            <person name="Seyer L."/>
            <person name="Sharpe T."/>
            <person name="Silvar C."/>
            <person name="Song J."/>
            <person name="Studholme D.J."/>
            <person name="Sykes S."/>
            <person name="Thines M."/>
            <person name="van de Vondervoort P.J."/>
            <person name="Phuntumart V."/>
            <person name="Wawra S."/>
            <person name="Weide R."/>
            <person name="Win J."/>
            <person name="Young C."/>
            <person name="Zhou S."/>
            <person name="Fry W."/>
            <person name="Meyers B.C."/>
            <person name="van West P."/>
            <person name="Ristaino J."/>
            <person name="Govers F."/>
            <person name="Birch P.R."/>
            <person name="Whisson S.C."/>
            <person name="Judelson H.S."/>
            <person name="Nusbaum C."/>
        </authorList>
    </citation>
    <scope>NUCLEOTIDE SEQUENCE [LARGE SCALE GENOMIC DNA]</scope>
    <source>
        <strain evidence="2">T30-4</strain>
    </source>
</reference>
<dbReference type="RefSeq" id="XP_002903177.1">
    <property type="nucleotide sequence ID" value="XM_002903131.1"/>
</dbReference>
<dbReference type="Proteomes" id="UP000006643">
    <property type="component" value="Unassembled WGS sequence"/>
</dbReference>
<dbReference type="KEGG" id="pif:PITG_09543"/>
<evidence type="ECO:0000313" key="2">
    <source>
        <dbReference type="Proteomes" id="UP000006643"/>
    </source>
</evidence>
<dbReference type="VEuPathDB" id="FungiDB:PITG_09543"/>
<dbReference type="InParanoid" id="D0NC87"/>
<sequence>MSSEGSAAKPIALDSDSESEMALHATARIDNCDVLIGLFQCVVDLLFQGDRMCMRNIRGKNESWPLYSVAKEVDRTIDIEVEEPDRMEQLLDEASFMAFKLPFASVADEAAMKIFYDPADTGNTA</sequence>
<accession>D0NC87</accession>
<name>D0NC87_PHYIT</name>
<gene>
    <name evidence="1" type="ORF">PITG_09543</name>
</gene>
<dbReference type="STRING" id="403677.D0NC87"/>
<protein>
    <submittedName>
        <fullName evidence="1">Uncharacterized protein</fullName>
    </submittedName>
</protein>